<feature type="non-terminal residue" evidence="2">
    <location>
        <position position="96"/>
    </location>
</feature>
<dbReference type="Proteomes" id="UP000033647">
    <property type="component" value="Unassembled WGS sequence"/>
</dbReference>
<feature type="compositionally biased region" description="Low complexity" evidence="1">
    <location>
        <begin position="60"/>
        <end position="74"/>
    </location>
</feature>
<organism evidence="2 3">
    <name type="scientific">Zymoseptoria brevis</name>
    <dbReference type="NCBI Taxonomy" id="1047168"/>
    <lineage>
        <taxon>Eukaryota</taxon>
        <taxon>Fungi</taxon>
        <taxon>Dikarya</taxon>
        <taxon>Ascomycota</taxon>
        <taxon>Pezizomycotina</taxon>
        <taxon>Dothideomycetes</taxon>
        <taxon>Dothideomycetidae</taxon>
        <taxon>Mycosphaerellales</taxon>
        <taxon>Mycosphaerellaceae</taxon>
        <taxon>Zymoseptoria</taxon>
    </lineage>
</organism>
<sequence length="96" mass="10392">MPSTTTPITPSATTYASLINHKTGQVRTVRILARPSSTETYTPFSFLPNHGLVHPANRQSYTSDSSSSKTSVYSTEEKKSTSSSAARSRVVDMTAH</sequence>
<accession>A0A0F4GFH5</accession>
<proteinExistence type="predicted"/>
<evidence type="ECO:0000313" key="2">
    <source>
        <dbReference type="EMBL" id="KJX96181.1"/>
    </source>
</evidence>
<keyword evidence="3" id="KW-1185">Reference proteome</keyword>
<feature type="region of interest" description="Disordered" evidence="1">
    <location>
        <begin position="52"/>
        <end position="96"/>
    </location>
</feature>
<reference evidence="2 3" key="1">
    <citation type="submission" date="2015-03" db="EMBL/GenBank/DDBJ databases">
        <title>RNA-seq based gene annotation and comparative genomics of four Zymoseptoria species reveal species-specific pathogenicity related genes and transposable element activity.</title>
        <authorList>
            <person name="Grandaubert J."/>
            <person name="Bhattacharyya A."/>
            <person name="Stukenbrock E.H."/>
        </authorList>
    </citation>
    <scope>NUCLEOTIDE SEQUENCE [LARGE SCALE GENOMIC DNA]</scope>
    <source>
        <strain evidence="2 3">Zb18110</strain>
    </source>
</reference>
<evidence type="ECO:0000256" key="1">
    <source>
        <dbReference type="SAM" id="MobiDB-lite"/>
    </source>
</evidence>
<name>A0A0F4GFH5_9PEZI</name>
<evidence type="ECO:0000313" key="3">
    <source>
        <dbReference type="Proteomes" id="UP000033647"/>
    </source>
</evidence>
<dbReference type="AlphaFoldDB" id="A0A0F4GFH5"/>
<comment type="caution">
    <text evidence="2">The sequence shown here is derived from an EMBL/GenBank/DDBJ whole genome shotgun (WGS) entry which is preliminary data.</text>
</comment>
<feature type="compositionally biased region" description="Low complexity" evidence="1">
    <location>
        <begin position="81"/>
        <end position="96"/>
    </location>
</feature>
<dbReference type="EMBL" id="LAFY01000747">
    <property type="protein sequence ID" value="KJX96181.1"/>
    <property type="molecule type" value="Genomic_DNA"/>
</dbReference>
<gene>
    <name evidence="2" type="ORF">TI39_contig755g00001</name>
</gene>
<dbReference type="OrthoDB" id="10554039at2759"/>
<protein>
    <submittedName>
        <fullName evidence="2">Uncharacterized protein</fullName>
    </submittedName>
</protein>